<evidence type="ECO:0000313" key="3">
    <source>
        <dbReference type="WBParaSite" id="PDA_v2.g28015.t1"/>
    </source>
</evidence>
<proteinExistence type="predicted"/>
<dbReference type="WBParaSite" id="PDA_v2.g28015.t1">
    <property type="protein sequence ID" value="PDA_v2.g28015.t1"/>
    <property type="gene ID" value="PDA_v2.g28015"/>
</dbReference>
<sequence>MNNEILKEAMAEAIYFLTSKPVTYQRLSCCFSILGSEFNLEKTCKLLGYYSFNECLRQNQKLFKFLSIFVCRNNDEKDESNPFLVYYYNNTIENHRNYRPELLAHEEVFDNGRAAISCDETFLFEFHNSIAFSEGRKEFVKLVGYCQMEGLTNRNGMIPLCKMNQACNELYGSESFSTKLKTWFPNLGGTENILQKVLFDDVDYSLSDPLKKRETEFRLKDGWYLEDTVRKLDEIKKNFENIKERIGRDIHMQRRAPGGFQNKQMNPSGRGIPNNQRHYNIRSQKRSKIFYDSDDEVDLRVENAPHKEPSKPFVPIVKKSELLNIGKGKEDDMKPAKMEKKYNIVDDHDIDDIFEKIDAMEIASQKKL</sequence>
<protein>
    <submittedName>
        <fullName evidence="3">Uncharacterized protein</fullName>
    </submittedName>
</protein>
<keyword evidence="2" id="KW-1185">Reference proteome</keyword>
<feature type="compositionally biased region" description="Polar residues" evidence="1">
    <location>
        <begin position="261"/>
        <end position="276"/>
    </location>
</feature>
<evidence type="ECO:0000256" key="1">
    <source>
        <dbReference type="SAM" id="MobiDB-lite"/>
    </source>
</evidence>
<dbReference type="Proteomes" id="UP000887578">
    <property type="component" value="Unplaced"/>
</dbReference>
<accession>A0A914QL01</accession>
<name>A0A914QL01_9BILA</name>
<dbReference type="AlphaFoldDB" id="A0A914QL01"/>
<reference evidence="3" key="1">
    <citation type="submission" date="2022-11" db="UniProtKB">
        <authorList>
            <consortium name="WormBaseParasite"/>
        </authorList>
    </citation>
    <scope>IDENTIFICATION</scope>
</reference>
<feature type="region of interest" description="Disordered" evidence="1">
    <location>
        <begin position="257"/>
        <end position="276"/>
    </location>
</feature>
<organism evidence="2 3">
    <name type="scientific">Panagrolaimus davidi</name>
    <dbReference type="NCBI Taxonomy" id="227884"/>
    <lineage>
        <taxon>Eukaryota</taxon>
        <taxon>Metazoa</taxon>
        <taxon>Ecdysozoa</taxon>
        <taxon>Nematoda</taxon>
        <taxon>Chromadorea</taxon>
        <taxon>Rhabditida</taxon>
        <taxon>Tylenchina</taxon>
        <taxon>Panagrolaimomorpha</taxon>
        <taxon>Panagrolaimoidea</taxon>
        <taxon>Panagrolaimidae</taxon>
        <taxon>Panagrolaimus</taxon>
    </lineage>
</organism>
<evidence type="ECO:0000313" key="2">
    <source>
        <dbReference type="Proteomes" id="UP000887578"/>
    </source>
</evidence>